<name>A0A0V0U4W0_9BILA</name>
<dbReference type="InterPro" id="IPR001377">
    <property type="entry name" value="Ribosomal_eS6"/>
</dbReference>
<evidence type="ECO:0000256" key="3">
    <source>
        <dbReference type="ARBA" id="ARBA00023274"/>
    </source>
</evidence>
<dbReference type="SMART" id="SM01405">
    <property type="entry name" value="Ribosomal_S6e"/>
    <property type="match status" value="1"/>
</dbReference>
<evidence type="ECO:0000313" key="7">
    <source>
        <dbReference type="EMBL" id="KRX46328.1"/>
    </source>
</evidence>
<comment type="similarity">
    <text evidence="1">Belongs to the eukaryotic ribosomal protein eS6 family.</text>
</comment>
<dbReference type="InterPro" id="IPR020924">
    <property type="entry name" value="Ribosomal_eS6_arc"/>
</dbReference>
<dbReference type="GO" id="GO:0003735">
    <property type="term" value="F:structural constituent of ribosome"/>
    <property type="evidence" value="ECO:0007669"/>
    <property type="project" value="InterPro"/>
</dbReference>
<evidence type="ECO:0000256" key="6">
    <source>
        <dbReference type="SAM" id="MobiDB-lite"/>
    </source>
</evidence>
<evidence type="ECO:0000256" key="1">
    <source>
        <dbReference type="ARBA" id="ARBA00009312"/>
    </source>
</evidence>
<dbReference type="PANTHER" id="PTHR11502">
    <property type="entry name" value="40S RIBOSOMAL PROTEIN S6"/>
    <property type="match status" value="1"/>
</dbReference>
<evidence type="ECO:0000256" key="5">
    <source>
        <dbReference type="ARBA" id="ARBA00035403"/>
    </source>
</evidence>
<dbReference type="PROSITE" id="PS00578">
    <property type="entry name" value="RIBOSOMAL_S6E"/>
    <property type="match status" value="1"/>
</dbReference>
<gene>
    <name evidence="7" type="primary">RPS6</name>
    <name evidence="7" type="ORF">T05_14690</name>
</gene>
<feature type="compositionally biased region" description="Basic residues" evidence="6">
    <location>
        <begin position="471"/>
        <end position="482"/>
    </location>
</feature>
<feature type="compositionally biased region" description="Low complexity" evidence="6">
    <location>
        <begin position="384"/>
        <end position="423"/>
    </location>
</feature>
<dbReference type="HAMAP" id="MF_00512">
    <property type="entry name" value="Ribosomal_eS6"/>
    <property type="match status" value="1"/>
</dbReference>
<evidence type="ECO:0000256" key="2">
    <source>
        <dbReference type="ARBA" id="ARBA00022980"/>
    </source>
</evidence>
<keyword evidence="3" id="KW-0687">Ribonucleoprotein</keyword>
<organism evidence="7 8">
    <name type="scientific">Trichinella murrelli</name>
    <dbReference type="NCBI Taxonomy" id="144512"/>
    <lineage>
        <taxon>Eukaryota</taxon>
        <taxon>Metazoa</taxon>
        <taxon>Ecdysozoa</taxon>
        <taxon>Nematoda</taxon>
        <taxon>Enoplea</taxon>
        <taxon>Dorylaimia</taxon>
        <taxon>Trichinellida</taxon>
        <taxon>Trichinellidae</taxon>
        <taxon>Trichinella</taxon>
    </lineage>
</organism>
<keyword evidence="8" id="KW-1185">Reference proteome</keyword>
<dbReference type="GO" id="GO:0006412">
    <property type="term" value="P:translation"/>
    <property type="evidence" value="ECO:0007669"/>
    <property type="project" value="InterPro"/>
</dbReference>
<feature type="region of interest" description="Disordered" evidence="6">
    <location>
        <begin position="373"/>
        <end position="482"/>
    </location>
</feature>
<dbReference type="AlphaFoldDB" id="A0A0V0U4W0"/>
<dbReference type="EMBL" id="JYDJ01000060">
    <property type="protein sequence ID" value="KRX46328.1"/>
    <property type="molecule type" value="Genomic_DNA"/>
</dbReference>
<dbReference type="GO" id="GO:1990904">
    <property type="term" value="C:ribonucleoprotein complex"/>
    <property type="evidence" value="ECO:0007669"/>
    <property type="project" value="UniProtKB-KW"/>
</dbReference>
<dbReference type="InterPro" id="IPR018282">
    <property type="entry name" value="Ribosomal_eS6_CS"/>
</dbReference>
<dbReference type="Gene3D" id="1.20.5.2650">
    <property type="match status" value="1"/>
</dbReference>
<evidence type="ECO:0000256" key="4">
    <source>
        <dbReference type="ARBA" id="ARBA00035278"/>
    </source>
</evidence>
<reference evidence="7 8" key="1">
    <citation type="submission" date="2015-01" db="EMBL/GenBank/DDBJ databases">
        <title>Evolution of Trichinella species and genotypes.</title>
        <authorList>
            <person name="Korhonen P.K."/>
            <person name="Edoardo P."/>
            <person name="Giuseppe L.R."/>
            <person name="Gasser R.B."/>
        </authorList>
    </citation>
    <scope>NUCLEOTIDE SEQUENCE [LARGE SCALE GENOMIC DNA]</scope>
    <source>
        <strain evidence="7">ISS417</strain>
    </source>
</reference>
<keyword evidence="2 7" id="KW-0689">Ribosomal protein</keyword>
<dbReference type="Pfam" id="PF01092">
    <property type="entry name" value="Ribosomal_S6e"/>
    <property type="match status" value="1"/>
</dbReference>
<sequence length="482" mass="53887">MKTTSQTTFTQIAKSQTNNKQLYSPTRHYSILPYLYENKGPSVTAGGSATALLFTARSSPSELTFRHPTFLEEDINRFTPSQKMITRSITHQNRTPPITGICLPRDTVLCYRLSGTNVPATVAESYIVVKCIIASLNIILYIHLLDIYVKKSSVMKLNVAYPVTACQKTFEIDDERKLRIFYDKRMGQEVDMSSIDDQWKGYIAKISGGNDKQGFPMKQGVLTNQRVRLLLRKGHSCYRPRRDGERRRKSVRGCIVDGNLSVLNLVIVKKGEGDVAGLTDKSIPRPLGPKRASKIRKLFNLSYEDDVRKYVVRRELPAKDGKKARSKAPKIQRLITPRVLQRRRHRLALKRRRAIKRREQALEYHKLLAQRQKEKAMEKRAARRSASLRSSASKSITESSSMKKSPMPAKSKIASKVAVPGPKVVEKKGKLQKGQAAVKLKAGTPAKSKTQAKPTATATAAAGKTAAGKKMIAKKTKSAGKK</sequence>
<proteinExistence type="inferred from homology"/>
<dbReference type="STRING" id="144512.A0A0V0U4W0"/>
<comment type="caution">
    <text evidence="7">The sequence shown here is derived from an EMBL/GenBank/DDBJ whole genome shotgun (WGS) entry which is preliminary data.</text>
</comment>
<protein>
    <recommendedName>
        <fullName evidence="4">Small ribosomal subunit protein eS6</fullName>
    </recommendedName>
    <alternativeName>
        <fullName evidence="5">40S ribosomal protein S6</fullName>
    </alternativeName>
</protein>
<accession>A0A0V0U4W0</accession>
<dbReference type="Proteomes" id="UP000055048">
    <property type="component" value="Unassembled WGS sequence"/>
</dbReference>
<dbReference type="GO" id="GO:0005840">
    <property type="term" value="C:ribosome"/>
    <property type="evidence" value="ECO:0007669"/>
    <property type="project" value="UniProtKB-KW"/>
</dbReference>
<feature type="compositionally biased region" description="Low complexity" evidence="6">
    <location>
        <begin position="444"/>
        <end position="470"/>
    </location>
</feature>
<dbReference type="OrthoDB" id="10260596at2759"/>
<evidence type="ECO:0000313" key="8">
    <source>
        <dbReference type="Proteomes" id="UP000055048"/>
    </source>
</evidence>